<evidence type="ECO:0000313" key="1">
    <source>
        <dbReference type="EMBL" id="TDC12049.1"/>
    </source>
</evidence>
<dbReference type="AlphaFoldDB" id="A0A4R4NRT2"/>
<organism evidence="1 2">
    <name type="scientific">Actinomadura bangladeshensis</name>
    <dbReference type="NCBI Taxonomy" id="453573"/>
    <lineage>
        <taxon>Bacteria</taxon>
        <taxon>Bacillati</taxon>
        <taxon>Actinomycetota</taxon>
        <taxon>Actinomycetes</taxon>
        <taxon>Streptosporangiales</taxon>
        <taxon>Thermomonosporaceae</taxon>
        <taxon>Actinomadura</taxon>
    </lineage>
</organism>
<dbReference type="OrthoDB" id="4557493at2"/>
<dbReference type="EMBL" id="SMJW01000148">
    <property type="protein sequence ID" value="TDC12049.1"/>
    <property type="molecule type" value="Genomic_DNA"/>
</dbReference>
<evidence type="ECO:0000313" key="2">
    <source>
        <dbReference type="Proteomes" id="UP000295431"/>
    </source>
</evidence>
<keyword evidence="2" id="KW-1185">Reference proteome</keyword>
<sequence>MTSILTALVAIAGTLSGSLVTYLLQKRMSARAEQFAQSARLREERLSAYGEFAKAIMDYRHAEFARWEARHGQGGDRELQDARAVAHQKRAAAWHAFFTVQLLAGDAPLIGAAGNLLEITSDVHHASDEADLQHRGSLVRSELADFVALASRQLR</sequence>
<gene>
    <name evidence="1" type="ORF">E1284_25515</name>
</gene>
<evidence type="ECO:0008006" key="3">
    <source>
        <dbReference type="Google" id="ProtNLM"/>
    </source>
</evidence>
<proteinExistence type="predicted"/>
<protein>
    <recommendedName>
        <fullName evidence="3">Protein kilB</fullName>
    </recommendedName>
</protein>
<accession>A0A4R4NRT2</accession>
<name>A0A4R4NRT2_9ACTN</name>
<reference evidence="1 2" key="1">
    <citation type="submission" date="2019-03" db="EMBL/GenBank/DDBJ databases">
        <title>Draft genome sequences of novel Actinobacteria.</title>
        <authorList>
            <person name="Sahin N."/>
            <person name="Ay H."/>
            <person name="Saygin H."/>
        </authorList>
    </citation>
    <scope>NUCLEOTIDE SEQUENCE [LARGE SCALE GENOMIC DNA]</scope>
    <source>
        <strain evidence="1 2">DSM 45347</strain>
    </source>
</reference>
<dbReference type="RefSeq" id="WP_131942675.1">
    <property type="nucleotide sequence ID" value="NZ_BAAAMX010000027.1"/>
</dbReference>
<comment type="caution">
    <text evidence="1">The sequence shown here is derived from an EMBL/GenBank/DDBJ whole genome shotgun (WGS) entry which is preliminary data.</text>
</comment>
<dbReference type="Proteomes" id="UP000295431">
    <property type="component" value="Unassembled WGS sequence"/>
</dbReference>